<evidence type="ECO:0000313" key="2">
    <source>
        <dbReference type="EMBL" id="MDV7263983.1"/>
    </source>
</evidence>
<feature type="transmembrane region" description="Helical" evidence="1">
    <location>
        <begin position="173"/>
        <end position="199"/>
    </location>
</feature>
<protein>
    <submittedName>
        <fullName evidence="2">Uncharacterized protein</fullName>
    </submittedName>
</protein>
<dbReference type="AlphaFoldDB" id="A0AAE4UW06"/>
<comment type="caution">
    <text evidence="2">The sequence shown here is derived from an EMBL/GenBank/DDBJ whole genome shotgun (WGS) entry which is preliminary data.</text>
</comment>
<keyword evidence="1" id="KW-1133">Transmembrane helix</keyword>
<gene>
    <name evidence="2" type="ORF">R4315_05390</name>
</gene>
<sequence length="205" mass="21546">MSSLTAEDLLVAVEPDPTPLVLSVARTLRASAEIPELRALISSAAGAVALASVADRQAVTLEFADGRVHVRHGVEEGVEPLELHFYPEYTVVGGGELGEAVGRMLSPPLPDWNVAAQKFWELNADTAGFPEQLIIVCTDDDERLVCGDGATTFEIHGSAESLSAVLGGRFDSFLIALGVGAVAVIGTAAQISVMCGAHWKVRFHG</sequence>
<keyword evidence="1" id="KW-0472">Membrane</keyword>
<name>A0AAE4UW06_9NOCA</name>
<organism evidence="2 3">
    <name type="scientific">Rhodococcus oxybenzonivorans</name>
    <dbReference type="NCBI Taxonomy" id="1990687"/>
    <lineage>
        <taxon>Bacteria</taxon>
        <taxon>Bacillati</taxon>
        <taxon>Actinomycetota</taxon>
        <taxon>Actinomycetes</taxon>
        <taxon>Mycobacteriales</taxon>
        <taxon>Nocardiaceae</taxon>
        <taxon>Rhodococcus</taxon>
    </lineage>
</organism>
<dbReference type="RefSeq" id="WP_317745603.1">
    <property type="nucleotide sequence ID" value="NZ_JAWLUP010000006.1"/>
</dbReference>
<dbReference type="Proteomes" id="UP001185863">
    <property type="component" value="Unassembled WGS sequence"/>
</dbReference>
<evidence type="ECO:0000313" key="3">
    <source>
        <dbReference type="Proteomes" id="UP001185863"/>
    </source>
</evidence>
<proteinExistence type="predicted"/>
<dbReference type="EMBL" id="JAWLUP010000006">
    <property type="protein sequence ID" value="MDV7263983.1"/>
    <property type="molecule type" value="Genomic_DNA"/>
</dbReference>
<accession>A0AAE4UW06</accession>
<evidence type="ECO:0000256" key="1">
    <source>
        <dbReference type="SAM" id="Phobius"/>
    </source>
</evidence>
<reference evidence="2" key="1">
    <citation type="submission" date="2023-10" db="EMBL/GenBank/DDBJ databases">
        <title>Development of a sustainable strategy for remediation of hydrocarbon-contaminated territories based on the waste exchange concept.</title>
        <authorList>
            <person name="Krivoruchko A."/>
        </authorList>
    </citation>
    <scope>NUCLEOTIDE SEQUENCE</scope>
    <source>
        <strain evidence="2">IEGM 68</strain>
    </source>
</reference>
<keyword evidence="1" id="KW-0812">Transmembrane</keyword>